<protein>
    <submittedName>
        <fullName evidence="7">Methyl-accepting chemotaxis protein</fullName>
    </submittedName>
</protein>
<feature type="domain" description="Methyl-accepting transducer" evidence="6">
    <location>
        <begin position="100"/>
        <end position="324"/>
    </location>
</feature>
<evidence type="ECO:0000259" key="6">
    <source>
        <dbReference type="PROSITE" id="PS50111"/>
    </source>
</evidence>
<evidence type="ECO:0000256" key="5">
    <source>
        <dbReference type="SAM" id="Phobius"/>
    </source>
</evidence>
<dbReference type="RefSeq" id="WP_159157522.1">
    <property type="nucleotide sequence ID" value="NZ_JAUUBU010000012.1"/>
</dbReference>
<comment type="similarity">
    <text evidence="3">Belongs to the methyl-accepting chemotaxis (MCP) protein family.</text>
</comment>
<evidence type="ECO:0000313" key="8">
    <source>
        <dbReference type="Proteomes" id="UP000439123"/>
    </source>
</evidence>
<sequence length="404" mass="43984">MAQHKSGVNTPLWEPVCWICCIGLALLSCLLLQLADALSPLYLLLNVLVAIAAALWASSHFHRHWQRNSAEREEPATTNTLARSIIGLEQVCEKALPIWSQQIESSRQQTEAAMIDLTQRFSGLANKLEEAVNASHLAAGELGDANSRGMAGVLSESQQQLNEVVAILHSAQANRDAMLGEIKSLTTYTIELNTMAMDVAKIASQTNLLALNAAIEAARAGEAGRGFAVVADEVRNLSRLSSETAQKMTDKVDTINTAIGRAFQIAENAAARDHASALNSEQTIEQVLARFRHATDSLAESASLLQNESTDIHREISSVIVSLQFQDRVSQILSHVRQNMESLSSHLVASEQSSNATGPIQIDANRWLAEMELSYATDEQRNIHHGRTTRSVNAQPSSADITFF</sequence>
<dbReference type="PROSITE" id="PS50111">
    <property type="entry name" value="CHEMOTAXIS_TRANSDUC_2"/>
    <property type="match status" value="1"/>
</dbReference>
<feature type="transmembrane region" description="Helical" evidence="5">
    <location>
        <begin position="12"/>
        <end position="35"/>
    </location>
</feature>
<dbReference type="PRINTS" id="PR00260">
    <property type="entry name" value="CHEMTRNSDUCR"/>
</dbReference>
<gene>
    <name evidence="7" type="ORF">AERO8C_30241</name>
</gene>
<keyword evidence="5" id="KW-0472">Membrane</keyword>
<dbReference type="InterPro" id="IPR004089">
    <property type="entry name" value="MCPsignal_dom"/>
</dbReference>
<dbReference type="GO" id="GO:0004888">
    <property type="term" value="F:transmembrane signaling receptor activity"/>
    <property type="evidence" value="ECO:0007669"/>
    <property type="project" value="InterPro"/>
</dbReference>
<dbReference type="Pfam" id="PF00015">
    <property type="entry name" value="MCPsignal"/>
    <property type="match status" value="1"/>
</dbReference>
<dbReference type="PANTHER" id="PTHR32089:SF112">
    <property type="entry name" value="LYSOZYME-LIKE PROTEIN-RELATED"/>
    <property type="match status" value="1"/>
</dbReference>
<keyword evidence="5" id="KW-0812">Transmembrane</keyword>
<accession>A0A653L5E4</accession>
<dbReference type="SUPFAM" id="SSF58104">
    <property type="entry name" value="Methyl-accepting chemotaxis protein (MCP) signaling domain"/>
    <property type="match status" value="1"/>
</dbReference>
<keyword evidence="2 4" id="KW-0807">Transducer</keyword>
<dbReference type="GO" id="GO:0006935">
    <property type="term" value="P:chemotaxis"/>
    <property type="evidence" value="ECO:0007669"/>
    <property type="project" value="InterPro"/>
</dbReference>
<feature type="transmembrane region" description="Helical" evidence="5">
    <location>
        <begin position="41"/>
        <end position="58"/>
    </location>
</feature>
<dbReference type="PANTHER" id="PTHR32089">
    <property type="entry name" value="METHYL-ACCEPTING CHEMOTAXIS PROTEIN MCPB"/>
    <property type="match status" value="1"/>
</dbReference>
<dbReference type="SMART" id="SM00283">
    <property type="entry name" value="MA"/>
    <property type="match status" value="1"/>
</dbReference>
<comment type="subcellular location">
    <subcellularLocation>
        <location evidence="1">Membrane</location>
    </subcellularLocation>
</comment>
<dbReference type="PROSITE" id="PS51257">
    <property type="entry name" value="PROKAR_LIPOPROTEIN"/>
    <property type="match status" value="1"/>
</dbReference>
<organism evidence="7 8">
    <name type="scientific">Aeromonas veronii</name>
    <dbReference type="NCBI Taxonomy" id="654"/>
    <lineage>
        <taxon>Bacteria</taxon>
        <taxon>Pseudomonadati</taxon>
        <taxon>Pseudomonadota</taxon>
        <taxon>Gammaproteobacteria</taxon>
        <taxon>Aeromonadales</taxon>
        <taxon>Aeromonadaceae</taxon>
        <taxon>Aeromonas</taxon>
    </lineage>
</organism>
<keyword evidence="5" id="KW-1133">Transmembrane helix</keyword>
<evidence type="ECO:0000256" key="1">
    <source>
        <dbReference type="ARBA" id="ARBA00004370"/>
    </source>
</evidence>
<dbReference type="GO" id="GO:0016020">
    <property type="term" value="C:membrane"/>
    <property type="evidence" value="ECO:0007669"/>
    <property type="project" value="UniProtKB-SubCell"/>
</dbReference>
<dbReference type="EMBL" id="CABWLC010000016">
    <property type="protein sequence ID" value="VXA86688.1"/>
    <property type="molecule type" value="Genomic_DNA"/>
</dbReference>
<reference evidence="7 8" key="1">
    <citation type="submission" date="2019-10" db="EMBL/GenBank/DDBJ databases">
        <authorList>
            <person name="Karimi E."/>
        </authorList>
    </citation>
    <scope>NUCLEOTIDE SEQUENCE [LARGE SCALE GENOMIC DNA]</scope>
    <source>
        <strain evidence="7">Aeromonas sp. 8C</strain>
    </source>
</reference>
<dbReference type="Gene3D" id="1.10.287.950">
    <property type="entry name" value="Methyl-accepting chemotaxis protein"/>
    <property type="match status" value="1"/>
</dbReference>
<proteinExistence type="inferred from homology"/>
<name>A0A653L5E4_AERVE</name>
<evidence type="ECO:0000256" key="4">
    <source>
        <dbReference type="PROSITE-ProRule" id="PRU00284"/>
    </source>
</evidence>
<dbReference type="AlphaFoldDB" id="A0A653L5E4"/>
<evidence type="ECO:0000256" key="3">
    <source>
        <dbReference type="ARBA" id="ARBA00029447"/>
    </source>
</evidence>
<dbReference type="Proteomes" id="UP000439123">
    <property type="component" value="Unassembled WGS sequence"/>
</dbReference>
<evidence type="ECO:0000256" key="2">
    <source>
        <dbReference type="ARBA" id="ARBA00023224"/>
    </source>
</evidence>
<dbReference type="GO" id="GO:0007165">
    <property type="term" value="P:signal transduction"/>
    <property type="evidence" value="ECO:0007669"/>
    <property type="project" value="UniProtKB-KW"/>
</dbReference>
<dbReference type="InterPro" id="IPR004090">
    <property type="entry name" value="Chemotax_Me-accpt_rcpt"/>
</dbReference>
<evidence type="ECO:0000313" key="7">
    <source>
        <dbReference type="EMBL" id="VXA86688.1"/>
    </source>
</evidence>